<dbReference type="Proteomes" id="UP001515480">
    <property type="component" value="Unassembled WGS sequence"/>
</dbReference>
<dbReference type="EMBL" id="JBGBPQ010000017">
    <property type="protein sequence ID" value="KAL1508032.1"/>
    <property type="molecule type" value="Genomic_DNA"/>
</dbReference>
<keyword evidence="3" id="KW-0732">Signal</keyword>
<feature type="signal peptide" evidence="3">
    <location>
        <begin position="1"/>
        <end position="19"/>
    </location>
</feature>
<keyword evidence="6" id="KW-1185">Reference proteome</keyword>
<dbReference type="Gene3D" id="3.90.79.10">
    <property type="entry name" value="Nucleoside Triphosphate Pyrophosphohydrolase"/>
    <property type="match status" value="1"/>
</dbReference>
<dbReference type="AlphaFoldDB" id="A0AB34IY48"/>
<feature type="compositionally biased region" description="Basic residues" evidence="2">
    <location>
        <begin position="221"/>
        <end position="230"/>
    </location>
</feature>
<dbReference type="InterPro" id="IPR015797">
    <property type="entry name" value="NUDIX_hydrolase-like_dom_sf"/>
</dbReference>
<keyword evidence="1" id="KW-0378">Hydrolase</keyword>
<dbReference type="PANTHER" id="PTHR43736:SF1">
    <property type="entry name" value="DIHYDRONEOPTERIN TRIPHOSPHATE DIPHOSPHATASE"/>
    <property type="match status" value="1"/>
</dbReference>
<evidence type="ECO:0000256" key="1">
    <source>
        <dbReference type="ARBA" id="ARBA00022801"/>
    </source>
</evidence>
<dbReference type="SUPFAM" id="SSF55811">
    <property type="entry name" value="Nudix"/>
    <property type="match status" value="1"/>
</dbReference>
<comment type="caution">
    <text evidence="5">The sequence shown here is derived from an EMBL/GenBank/DDBJ whole genome shotgun (WGS) entry which is preliminary data.</text>
</comment>
<dbReference type="CDD" id="cd18873">
    <property type="entry name" value="NUDIX_NadM_like"/>
    <property type="match status" value="1"/>
</dbReference>
<feature type="region of interest" description="Disordered" evidence="2">
    <location>
        <begin position="213"/>
        <end position="237"/>
    </location>
</feature>
<evidence type="ECO:0000259" key="4">
    <source>
        <dbReference type="PROSITE" id="PS51462"/>
    </source>
</evidence>
<accession>A0AB34IY48</accession>
<name>A0AB34IY48_PRYPA</name>
<evidence type="ECO:0000256" key="3">
    <source>
        <dbReference type="SAM" id="SignalP"/>
    </source>
</evidence>
<organism evidence="5 6">
    <name type="scientific">Prymnesium parvum</name>
    <name type="common">Toxic golden alga</name>
    <dbReference type="NCBI Taxonomy" id="97485"/>
    <lineage>
        <taxon>Eukaryota</taxon>
        <taxon>Haptista</taxon>
        <taxon>Haptophyta</taxon>
        <taxon>Prymnesiophyceae</taxon>
        <taxon>Prymnesiales</taxon>
        <taxon>Prymnesiaceae</taxon>
        <taxon>Prymnesium</taxon>
    </lineage>
</organism>
<reference evidence="5 6" key="1">
    <citation type="journal article" date="2024" name="Science">
        <title>Giant polyketide synthase enzymes in the biosynthesis of giant marine polyether toxins.</title>
        <authorList>
            <person name="Fallon T.R."/>
            <person name="Shende V.V."/>
            <person name="Wierzbicki I.H."/>
            <person name="Pendleton A.L."/>
            <person name="Watervoot N.F."/>
            <person name="Auber R.P."/>
            <person name="Gonzalez D.J."/>
            <person name="Wisecaver J.H."/>
            <person name="Moore B.S."/>
        </authorList>
    </citation>
    <scope>NUCLEOTIDE SEQUENCE [LARGE SCALE GENOMIC DNA]</scope>
    <source>
        <strain evidence="5 6">12B1</strain>
    </source>
</reference>
<dbReference type="PROSITE" id="PS00893">
    <property type="entry name" value="NUDIX_BOX"/>
    <property type="match status" value="1"/>
</dbReference>
<protein>
    <recommendedName>
        <fullName evidence="4">Nudix hydrolase domain-containing protein</fullName>
    </recommendedName>
</protein>
<feature type="chain" id="PRO_5044225262" description="Nudix hydrolase domain-containing protein" evidence="3">
    <location>
        <begin position="20"/>
        <end position="237"/>
    </location>
</feature>
<gene>
    <name evidence="5" type="ORF">AB1Y20_007628</name>
</gene>
<dbReference type="InterPro" id="IPR020084">
    <property type="entry name" value="NUDIX_hydrolase_CS"/>
</dbReference>
<sequence length="237" mass="24892">MSPSSTSCLLALLSAYSIGLTLLYCARTPRPLNAICARDHVDPSTEGSCLCGARQYCLCTPSLAADILIEVEPSADDPGGLVFVVRADGRGLAMVGGFVRVGESAEDAARREAFEETGLALSSLSQFCMFSSPERDPRRHTSAMVFAAKASGRPRAADDAKATRVIPLEELRRGLPQFAFDHGQIVAEYLARAHGITVAGGMSGAAAACPSPGSLSENGTKRHALKRMGGKKVGLPR</sequence>
<evidence type="ECO:0000313" key="6">
    <source>
        <dbReference type="Proteomes" id="UP001515480"/>
    </source>
</evidence>
<evidence type="ECO:0000313" key="5">
    <source>
        <dbReference type="EMBL" id="KAL1508032.1"/>
    </source>
</evidence>
<feature type="domain" description="Nudix hydrolase" evidence="4">
    <location>
        <begin position="60"/>
        <end position="188"/>
    </location>
</feature>
<evidence type="ECO:0000256" key="2">
    <source>
        <dbReference type="SAM" id="MobiDB-lite"/>
    </source>
</evidence>
<proteinExistence type="predicted"/>
<dbReference type="PROSITE" id="PS51462">
    <property type="entry name" value="NUDIX"/>
    <property type="match status" value="1"/>
</dbReference>
<dbReference type="InterPro" id="IPR000086">
    <property type="entry name" value="NUDIX_hydrolase_dom"/>
</dbReference>
<dbReference type="PANTHER" id="PTHR43736">
    <property type="entry name" value="ADP-RIBOSE PYROPHOSPHATASE"/>
    <property type="match status" value="1"/>
</dbReference>
<dbReference type="Pfam" id="PF00293">
    <property type="entry name" value="NUDIX"/>
    <property type="match status" value="1"/>
</dbReference>
<dbReference type="GO" id="GO:0016787">
    <property type="term" value="F:hydrolase activity"/>
    <property type="evidence" value="ECO:0007669"/>
    <property type="project" value="UniProtKB-KW"/>
</dbReference>